<keyword evidence="2" id="KW-1185">Reference proteome</keyword>
<dbReference type="Proteomes" id="UP000805193">
    <property type="component" value="Unassembled WGS sequence"/>
</dbReference>
<evidence type="ECO:0000313" key="1">
    <source>
        <dbReference type="EMBL" id="KAG0432349.1"/>
    </source>
</evidence>
<reference evidence="1 2" key="1">
    <citation type="journal article" date="2020" name="Cell">
        <title>Large-Scale Comparative Analyses of Tick Genomes Elucidate Their Genetic Diversity and Vector Capacities.</title>
        <authorList>
            <consortium name="Tick Genome and Microbiome Consortium (TIGMIC)"/>
            <person name="Jia N."/>
            <person name="Wang J."/>
            <person name="Shi W."/>
            <person name="Du L."/>
            <person name="Sun Y."/>
            <person name="Zhan W."/>
            <person name="Jiang J.F."/>
            <person name="Wang Q."/>
            <person name="Zhang B."/>
            <person name="Ji P."/>
            <person name="Bell-Sakyi L."/>
            <person name="Cui X.M."/>
            <person name="Yuan T.T."/>
            <person name="Jiang B.G."/>
            <person name="Yang W.F."/>
            <person name="Lam T.T."/>
            <person name="Chang Q.C."/>
            <person name="Ding S.J."/>
            <person name="Wang X.J."/>
            <person name="Zhu J.G."/>
            <person name="Ruan X.D."/>
            <person name="Zhao L."/>
            <person name="Wei J.T."/>
            <person name="Ye R.Z."/>
            <person name="Que T.C."/>
            <person name="Du C.H."/>
            <person name="Zhou Y.H."/>
            <person name="Cheng J.X."/>
            <person name="Dai P.F."/>
            <person name="Guo W.B."/>
            <person name="Han X.H."/>
            <person name="Huang E.J."/>
            <person name="Li L.F."/>
            <person name="Wei W."/>
            <person name="Gao Y.C."/>
            <person name="Liu J.Z."/>
            <person name="Shao H.Z."/>
            <person name="Wang X."/>
            <person name="Wang C.C."/>
            <person name="Yang T.C."/>
            <person name="Huo Q.B."/>
            <person name="Li W."/>
            <person name="Chen H.Y."/>
            <person name="Chen S.E."/>
            <person name="Zhou L.G."/>
            <person name="Ni X.B."/>
            <person name="Tian J.H."/>
            <person name="Sheng Y."/>
            <person name="Liu T."/>
            <person name="Pan Y.S."/>
            <person name="Xia L.Y."/>
            <person name="Li J."/>
            <person name="Zhao F."/>
            <person name="Cao W.C."/>
        </authorList>
    </citation>
    <scope>NUCLEOTIDE SEQUENCE [LARGE SCALE GENOMIC DNA]</scope>
    <source>
        <strain evidence="1">Iper-2018</strain>
    </source>
</reference>
<dbReference type="EMBL" id="JABSTQ010009160">
    <property type="protein sequence ID" value="KAG0432349.1"/>
    <property type="molecule type" value="Genomic_DNA"/>
</dbReference>
<comment type="caution">
    <text evidence="1">The sequence shown here is derived from an EMBL/GenBank/DDBJ whole genome shotgun (WGS) entry which is preliminary data.</text>
</comment>
<proteinExistence type="predicted"/>
<evidence type="ECO:0000313" key="2">
    <source>
        <dbReference type="Proteomes" id="UP000805193"/>
    </source>
</evidence>
<accession>A0AC60QG33</accession>
<gene>
    <name evidence="1" type="ORF">HPB47_020929</name>
</gene>
<name>A0AC60QG33_IXOPE</name>
<sequence length="139" mass="15226">MLAEDSPDSRRVEGESPVSSEAASRGRRRSFPQGDCRRGSPPAASEARPLCLRRVAAWTSVAWTVWTRRSKAAVCDEQLDVDVPGTRTRATTTNQVEHRRSGDGRHGSPCSHATVAFVLAFEKRVDQCETACSISRLEA</sequence>
<organism evidence="1 2">
    <name type="scientific">Ixodes persulcatus</name>
    <name type="common">Taiga tick</name>
    <dbReference type="NCBI Taxonomy" id="34615"/>
    <lineage>
        <taxon>Eukaryota</taxon>
        <taxon>Metazoa</taxon>
        <taxon>Ecdysozoa</taxon>
        <taxon>Arthropoda</taxon>
        <taxon>Chelicerata</taxon>
        <taxon>Arachnida</taxon>
        <taxon>Acari</taxon>
        <taxon>Parasitiformes</taxon>
        <taxon>Ixodida</taxon>
        <taxon>Ixodoidea</taxon>
        <taxon>Ixodidae</taxon>
        <taxon>Ixodinae</taxon>
        <taxon>Ixodes</taxon>
    </lineage>
</organism>
<protein>
    <submittedName>
        <fullName evidence="1">Uncharacterized protein</fullName>
    </submittedName>
</protein>